<gene>
    <name evidence="12" type="ORF">JD844_023431</name>
</gene>
<keyword evidence="13" id="KW-1185">Reference proteome</keyword>
<evidence type="ECO:0000256" key="6">
    <source>
        <dbReference type="ARBA" id="ARBA00033675"/>
    </source>
</evidence>
<evidence type="ECO:0000256" key="4">
    <source>
        <dbReference type="ARBA" id="ARBA00022801"/>
    </source>
</evidence>
<keyword evidence="4 9" id="KW-0378">Hydrolase</keyword>
<keyword evidence="3 9" id="KW-0479">Metal-binding</keyword>
<evidence type="ECO:0000256" key="7">
    <source>
        <dbReference type="ARBA" id="ARBA00033684"/>
    </source>
</evidence>
<dbReference type="EC" id="3.1.4.-" evidence="9"/>
<evidence type="ECO:0000256" key="1">
    <source>
        <dbReference type="ARBA" id="ARBA00010664"/>
    </source>
</evidence>
<feature type="compositionally biased region" description="Low complexity" evidence="10">
    <location>
        <begin position="667"/>
        <end position="682"/>
    </location>
</feature>
<evidence type="ECO:0000256" key="8">
    <source>
        <dbReference type="ARBA" id="ARBA00033709"/>
    </source>
</evidence>
<feature type="compositionally biased region" description="Basic and acidic residues" evidence="10">
    <location>
        <begin position="445"/>
        <end position="474"/>
    </location>
</feature>
<reference evidence="12 13" key="1">
    <citation type="journal article" date="2022" name="Gigascience">
        <title>A chromosome-level genome assembly and annotation of the desert horned lizard, Phrynosoma platyrhinos, provides insight into chromosomal rearrangements among reptiles.</title>
        <authorList>
            <person name="Koochekian N."/>
            <person name="Ascanio A."/>
            <person name="Farleigh K."/>
            <person name="Card D.C."/>
            <person name="Schield D.R."/>
            <person name="Castoe T.A."/>
            <person name="Jezkova T."/>
        </authorList>
    </citation>
    <scope>NUCLEOTIDE SEQUENCE [LARGE SCALE GENOMIC DNA]</scope>
    <source>
        <strain evidence="12">NK-2021</strain>
    </source>
</reference>
<name>A0ABQ7SWZ1_PHRPL</name>
<evidence type="ECO:0000256" key="10">
    <source>
        <dbReference type="SAM" id="MobiDB-lite"/>
    </source>
</evidence>
<keyword evidence="5" id="KW-0114">cAMP</keyword>
<dbReference type="SMART" id="SM00471">
    <property type="entry name" value="HDc"/>
    <property type="match status" value="1"/>
</dbReference>
<comment type="catalytic activity">
    <reaction evidence="6">
        <text>3',5'-cyclic AMP + H2O = AMP + H(+)</text>
        <dbReference type="Rhea" id="RHEA:25277"/>
        <dbReference type="ChEBI" id="CHEBI:15377"/>
        <dbReference type="ChEBI" id="CHEBI:15378"/>
        <dbReference type="ChEBI" id="CHEBI:58165"/>
        <dbReference type="ChEBI" id="CHEBI:456215"/>
    </reaction>
    <physiologicalReaction direction="left-to-right" evidence="6">
        <dbReference type="Rhea" id="RHEA:25278"/>
    </physiologicalReaction>
</comment>
<dbReference type="PROSITE" id="PS51845">
    <property type="entry name" value="PDEASE_I_2"/>
    <property type="match status" value="1"/>
</dbReference>
<dbReference type="SUPFAM" id="SSF109604">
    <property type="entry name" value="HD-domain/PDEase-like"/>
    <property type="match status" value="1"/>
</dbReference>
<dbReference type="InterPro" id="IPR023088">
    <property type="entry name" value="PDEase"/>
</dbReference>
<feature type="domain" description="PDEase" evidence="11">
    <location>
        <begin position="98"/>
        <end position="426"/>
    </location>
</feature>
<comment type="catalytic activity">
    <reaction evidence="7">
        <text>3',5'-cyclic GMP + H2O = GMP + H(+)</text>
        <dbReference type="Rhea" id="RHEA:16957"/>
        <dbReference type="ChEBI" id="CHEBI:15377"/>
        <dbReference type="ChEBI" id="CHEBI:15378"/>
        <dbReference type="ChEBI" id="CHEBI:57746"/>
        <dbReference type="ChEBI" id="CHEBI:58115"/>
    </reaction>
    <physiologicalReaction direction="left-to-right" evidence="7">
        <dbReference type="Rhea" id="RHEA:16958"/>
    </physiologicalReaction>
</comment>
<feature type="region of interest" description="Disordered" evidence="10">
    <location>
        <begin position="699"/>
        <end position="731"/>
    </location>
</feature>
<proteinExistence type="inferred from homology"/>
<keyword evidence="2" id="KW-0140">cGMP</keyword>
<organism evidence="12 13">
    <name type="scientific">Phrynosoma platyrhinos</name>
    <name type="common">Desert horned lizard</name>
    <dbReference type="NCBI Taxonomy" id="52577"/>
    <lineage>
        <taxon>Eukaryota</taxon>
        <taxon>Metazoa</taxon>
        <taxon>Chordata</taxon>
        <taxon>Craniata</taxon>
        <taxon>Vertebrata</taxon>
        <taxon>Euteleostomi</taxon>
        <taxon>Lepidosauria</taxon>
        <taxon>Squamata</taxon>
        <taxon>Bifurcata</taxon>
        <taxon>Unidentata</taxon>
        <taxon>Episquamata</taxon>
        <taxon>Toxicofera</taxon>
        <taxon>Iguania</taxon>
        <taxon>Phrynosomatidae</taxon>
        <taxon>Phrynosomatinae</taxon>
        <taxon>Phrynosoma</taxon>
    </lineage>
</organism>
<evidence type="ECO:0000259" key="11">
    <source>
        <dbReference type="PROSITE" id="PS51845"/>
    </source>
</evidence>
<feature type="compositionally biased region" description="Polar residues" evidence="10">
    <location>
        <begin position="11"/>
        <end position="20"/>
    </location>
</feature>
<comment type="cofactor">
    <cofactor evidence="9">
        <name>a divalent metal cation</name>
        <dbReference type="ChEBI" id="CHEBI:60240"/>
    </cofactor>
    <text evidence="9">Binds 2 divalent metal cations per subunit. Site 1 may preferentially bind zinc ions, while site 2 has a preference for magnesium and/or manganese ions.</text>
</comment>
<evidence type="ECO:0000256" key="2">
    <source>
        <dbReference type="ARBA" id="ARBA00022535"/>
    </source>
</evidence>
<dbReference type="InterPro" id="IPR003607">
    <property type="entry name" value="HD/PDEase_dom"/>
</dbReference>
<feature type="region of interest" description="Disordered" evidence="10">
    <location>
        <begin position="1"/>
        <end position="25"/>
    </location>
</feature>
<protein>
    <recommendedName>
        <fullName evidence="9">Phosphodiesterase</fullName>
        <ecNumber evidence="9">3.1.4.-</ecNumber>
    </recommendedName>
</protein>
<dbReference type="InterPro" id="IPR013706">
    <property type="entry name" value="PDE1_N"/>
</dbReference>
<dbReference type="InterPro" id="IPR036971">
    <property type="entry name" value="PDEase_catalytic_dom_sf"/>
</dbReference>
<dbReference type="PROSITE" id="PS00126">
    <property type="entry name" value="PDEASE_I_1"/>
    <property type="match status" value="1"/>
</dbReference>
<feature type="region of interest" description="Disordered" evidence="10">
    <location>
        <begin position="664"/>
        <end position="684"/>
    </location>
</feature>
<dbReference type="Gene3D" id="1.10.1300.10">
    <property type="entry name" value="3'5'-cyclic nucleotide phosphodiesterase, catalytic domain"/>
    <property type="match status" value="1"/>
</dbReference>
<dbReference type="CDD" id="cd00077">
    <property type="entry name" value="HDc"/>
    <property type="match status" value="1"/>
</dbReference>
<dbReference type="Proteomes" id="UP000826234">
    <property type="component" value="Unassembled WGS sequence"/>
</dbReference>
<accession>A0ABQ7SWZ1</accession>
<comment type="similarity">
    <text evidence="1">Belongs to the cyclic nucleotide phosphodiesterase family. PDE1 subfamily.</text>
</comment>
<evidence type="ECO:0000256" key="9">
    <source>
        <dbReference type="RuleBase" id="RU363067"/>
    </source>
</evidence>
<evidence type="ECO:0000313" key="13">
    <source>
        <dbReference type="Proteomes" id="UP000826234"/>
    </source>
</evidence>
<comment type="catalytic activity">
    <reaction evidence="8">
        <text>a nucleoside 3',5'-cyclic phosphate + H2O = a nucleoside 5'-phosphate + H(+)</text>
        <dbReference type="Rhea" id="RHEA:14653"/>
        <dbReference type="ChEBI" id="CHEBI:15377"/>
        <dbReference type="ChEBI" id="CHEBI:15378"/>
        <dbReference type="ChEBI" id="CHEBI:57867"/>
        <dbReference type="ChEBI" id="CHEBI:58464"/>
        <dbReference type="EC" id="3.1.4.17"/>
    </reaction>
    <physiologicalReaction direction="left-to-right" evidence="8">
        <dbReference type="Rhea" id="RHEA:14654"/>
    </physiologicalReaction>
</comment>
<evidence type="ECO:0000256" key="3">
    <source>
        <dbReference type="ARBA" id="ARBA00022723"/>
    </source>
</evidence>
<dbReference type="Pfam" id="PF00233">
    <property type="entry name" value="PDEase_I"/>
    <property type="match status" value="1"/>
</dbReference>
<feature type="region of interest" description="Disordered" evidence="10">
    <location>
        <begin position="440"/>
        <end position="477"/>
    </location>
</feature>
<feature type="compositionally biased region" description="Basic residues" evidence="10">
    <location>
        <begin position="1"/>
        <end position="10"/>
    </location>
</feature>
<dbReference type="PRINTS" id="PR00387">
    <property type="entry name" value="PDIESTERASE1"/>
</dbReference>
<evidence type="ECO:0000313" key="12">
    <source>
        <dbReference type="EMBL" id="KAH0621797.1"/>
    </source>
</evidence>
<dbReference type="EMBL" id="JAIPUX010003289">
    <property type="protein sequence ID" value="KAH0621797.1"/>
    <property type="molecule type" value="Genomic_DNA"/>
</dbReference>
<dbReference type="PANTHER" id="PTHR11347">
    <property type="entry name" value="CYCLIC NUCLEOTIDE PHOSPHODIESTERASE"/>
    <property type="match status" value="1"/>
</dbReference>
<sequence>MTQDKRKKSGVRTSHSSAKSKTCEHRAKKKLSATLLSLLDTEDELFNIQGDSMPIDVRKWLAVTFTRRKEIYKPEEAANIRTVEYAVQAGVSVERAFRTATSPSGLAYPLQVTETFKDIDKWGFNVFTLNEASEGHSLKFLMCELFSKYNLLTQFKIPITCLISFASALELGYNKYQNPYHNAVHATDVTQTVHTILLHTGIMHWFTDLEILAIIFSTAVHDYEHTGTTNHFHVVTRSEAALLYNDKSVLENHHVSAVYHLIQNEEVNILANLTTDEWRELRRLVIEMVLATDMSQHFRQMNTMKQVLQHQQQMERVHKDKVMSMIVHAADVSHPAKPWQLHKKWAEALMEEFFKQGDKEAALGLPVSSLCDRKTTNIAESQIGFIDVIVKPIFALLLEAIEEIVAPLINEASKSKCHLPSKDIRYDYFWKPEKLPKLETPVTKSETKGGDKGTREESLVTEGKKAKDQESKCKAERRKPQKACKSKLLPSKSKKCYPITPESPIVCHCQLHDSRKIDPVDVNFIVYNADASQLSESQLDADTMDVTESYEELVDNQSSWRKAASQTVEENIKEMRKMVPETKALSPNESDDVIIEEIIPDDPQPQTPRPSLDLTFQNGFLTTDLTQSDMEICSLWNEEVARRAAEQKKQEQSRMPADATLKVAVTGQQSEGSPGSQGMSSGNNDNFVLQIISFDSPPVTCTREMAPKQDPGQQEDNLAPAPKNENITPSNTYQQHENISHGAAAVSVTSLSCGYEVFKIPR</sequence>
<dbReference type="InterPro" id="IPR023174">
    <property type="entry name" value="PDEase_CS"/>
</dbReference>
<evidence type="ECO:0000256" key="5">
    <source>
        <dbReference type="ARBA" id="ARBA00023149"/>
    </source>
</evidence>
<dbReference type="Pfam" id="PF08499">
    <property type="entry name" value="PDEase_I_N"/>
    <property type="match status" value="1"/>
</dbReference>
<dbReference type="InterPro" id="IPR002073">
    <property type="entry name" value="PDEase_catalytic_dom"/>
</dbReference>
<comment type="caution">
    <text evidence="12">The sequence shown here is derived from an EMBL/GenBank/DDBJ whole genome shotgun (WGS) entry which is preliminary data.</text>
</comment>